<dbReference type="Pfam" id="PF01157">
    <property type="entry name" value="Ribosomal_L21e"/>
    <property type="match status" value="1"/>
</dbReference>
<evidence type="ECO:0000256" key="6">
    <source>
        <dbReference type="SAM" id="MobiDB-lite"/>
    </source>
</evidence>
<keyword evidence="3 5" id="KW-0687">Ribonucleoprotein</keyword>
<evidence type="ECO:0000256" key="5">
    <source>
        <dbReference type="HAMAP-Rule" id="MF_00369"/>
    </source>
</evidence>
<keyword evidence="2 5" id="KW-0689">Ribosomal protein</keyword>
<dbReference type="GO" id="GO:0006412">
    <property type="term" value="P:translation"/>
    <property type="evidence" value="ECO:0007669"/>
    <property type="project" value="UniProtKB-UniRule"/>
</dbReference>
<dbReference type="GO" id="GO:0005840">
    <property type="term" value="C:ribosome"/>
    <property type="evidence" value="ECO:0007669"/>
    <property type="project" value="UniProtKB-KW"/>
</dbReference>
<gene>
    <name evidence="5" type="primary">rpl21e</name>
    <name evidence="7" type="ORF">IHE50_00665</name>
</gene>
<comment type="similarity">
    <text evidence="1 5">Belongs to the eukaryotic ribosomal protein eL21 family.</text>
</comment>
<evidence type="ECO:0000256" key="3">
    <source>
        <dbReference type="ARBA" id="ARBA00023274"/>
    </source>
</evidence>
<dbReference type="Gene3D" id="2.30.30.70">
    <property type="entry name" value="Ribosomal protein L21"/>
    <property type="match status" value="1"/>
</dbReference>
<dbReference type="EMBL" id="JADFAQ010000014">
    <property type="protein sequence ID" value="MBE5727916.1"/>
    <property type="molecule type" value="Genomic_DNA"/>
</dbReference>
<feature type="compositionally biased region" description="Basic residues" evidence="6">
    <location>
        <begin position="1"/>
        <end position="15"/>
    </location>
</feature>
<dbReference type="GO" id="GO:1990904">
    <property type="term" value="C:ribonucleoprotein complex"/>
    <property type="evidence" value="ECO:0007669"/>
    <property type="project" value="UniProtKB-KW"/>
</dbReference>
<comment type="caution">
    <text evidence="7">The sequence shown here is derived from an EMBL/GenBank/DDBJ whole genome shotgun (WGS) entry which is preliminary data.</text>
</comment>
<sequence>MKRSKGLHKSSRNRLLRSNDERKTVPIGKFLQTFNVNDNVIISPEPFFQRNIPHRRFFGASGKVIREKGRAYTIEVKDGKRYKYIDVLPVHLKKL</sequence>
<dbReference type="Proteomes" id="UP000763484">
    <property type="component" value="Unassembled WGS sequence"/>
</dbReference>
<name>A0A8T3UTR3_9ARCH</name>
<protein>
    <recommendedName>
        <fullName evidence="4 5">Large ribosomal subunit protein eL21</fullName>
    </recommendedName>
</protein>
<evidence type="ECO:0000256" key="2">
    <source>
        <dbReference type="ARBA" id="ARBA00022980"/>
    </source>
</evidence>
<dbReference type="InterPro" id="IPR022856">
    <property type="entry name" value="Ribosomal_eL21_arc"/>
</dbReference>
<evidence type="ECO:0000256" key="4">
    <source>
        <dbReference type="ARBA" id="ARBA00035219"/>
    </source>
</evidence>
<dbReference type="InterPro" id="IPR036948">
    <property type="entry name" value="Ribosomal_eL21_sf"/>
</dbReference>
<accession>A0A8T3UTR3</accession>
<organism evidence="7 8">
    <name type="scientific">Candidatus Acidifodinimicrobium mancum</name>
    <dbReference type="NCBI Taxonomy" id="2898728"/>
    <lineage>
        <taxon>Archaea</taxon>
        <taxon>Candidatus Parvarchaeota</taxon>
        <taxon>Candidatus Acidifodinimicrobiaceae</taxon>
        <taxon>Candidatus Acidifodinimicrobium</taxon>
    </lineage>
</organism>
<dbReference type="AlphaFoldDB" id="A0A8T3UTR3"/>
<dbReference type="SUPFAM" id="SSF50104">
    <property type="entry name" value="Translation proteins SH3-like domain"/>
    <property type="match status" value="1"/>
</dbReference>
<evidence type="ECO:0000313" key="7">
    <source>
        <dbReference type="EMBL" id="MBE5727916.1"/>
    </source>
</evidence>
<dbReference type="GO" id="GO:0003735">
    <property type="term" value="F:structural constituent of ribosome"/>
    <property type="evidence" value="ECO:0007669"/>
    <property type="project" value="InterPro"/>
</dbReference>
<feature type="region of interest" description="Disordered" evidence="6">
    <location>
        <begin position="1"/>
        <end position="20"/>
    </location>
</feature>
<dbReference type="InterPro" id="IPR001147">
    <property type="entry name" value="Ribosomal_eL21"/>
</dbReference>
<proteinExistence type="inferred from homology"/>
<evidence type="ECO:0000256" key="1">
    <source>
        <dbReference type="ARBA" id="ARBA00008427"/>
    </source>
</evidence>
<dbReference type="InterPro" id="IPR008991">
    <property type="entry name" value="Translation_prot_SH3-like_sf"/>
</dbReference>
<dbReference type="HAMAP" id="MF_00369">
    <property type="entry name" value="Ribosomal_eL21"/>
    <property type="match status" value="1"/>
</dbReference>
<evidence type="ECO:0000313" key="8">
    <source>
        <dbReference type="Proteomes" id="UP000763484"/>
    </source>
</evidence>
<reference evidence="7 8" key="1">
    <citation type="submission" date="2020-09" db="EMBL/GenBank/DDBJ databases">
        <title>Genomic characterization of a novel Parvarchaeota family in acid mine drainage sediments.</title>
        <authorList>
            <person name="Luo Z.-H."/>
        </authorList>
    </citation>
    <scope>NUCLEOTIDE SEQUENCE [LARGE SCALE GENOMIC DNA]</scope>
    <source>
        <strain evidence="7">TL1-5_bins.178</strain>
    </source>
</reference>